<dbReference type="EMBL" id="JAPDGR010000486">
    <property type="protein sequence ID" value="KAJ2989834.1"/>
    <property type="molecule type" value="Genomic_DNA"/>
</dbReference>
<sequence length="690" mass="77306">MSSNSEPNVSIRNKWARWHSTLPIKERLSKEIPPGGAPKVPPESGSPVPIPPDSIYPDWDDPLPVFKDQPPRGGRADSPQISDVKIAIIGAGAAGLFTGMILDYLNTNLKNENFKISYDIFEAAGKDRVGGRLFTYNFQAKDSAKPHPHHYYDVGAMRFPDNKIMERAFDLFSRLKMEKRKLSENPPAGSLVPYYFQNKNDDGKVIEPWCFNTKTKWGDWTSISKAATDADAFDLNKVGKKIPISILQLGPNETLNGTIHALRDALRRDLEQKPPGSEGFKLLMTYDKYSTRQFLAVSQQHDPSRPETLLPPFNYETIAFLETFNSGTNWFDQAHSETVLDSLDFGYFDPPDSTQWWAIMGGAQELAKRMEATLCHKPQYQSRVTAIGVDETGRNMEIKIGQATKAYNGVFNTTTLGALGRIDTKNAQLAYPVRQAIRSLGYSASAKVGIKFGRAWWIHDLPRENRIKKGGLGHSDLSIRTCVYPSYNILDGPNVEAVLLCSYTWAQDADRIGALMSNSTNHEQRLKDEIALKELLLRDLARLHATPEKSEEEIYKLISRLYVDHHSHSWSHDPNTAGAFAFFRPEQFSKVWSNVIHPTGNLVLLGEACSPHHGWVAGALESVVHGLCVWLKMRSKEIRGAEAAIELLQKYEAGNPFIGLPPYMDQNITDWSACLAAEDMEEAARKLRGC</sequence>
<keyword evidence="2" id="KW-1185">Reference proteome</keyword>
<comment type="caution">
    <text evidence="1">The sequence shown here is derived from an EMBL/GenBank/DDBJ whole genome shotgun (WGS) entry which is preliminary data.</text>
</comment>
<evidence type="ECO:0000313" key="1">
    <source>
        <dbReference type="EMBL" id="KAJ2989834.1"/>
    </source>
</evidence>
<protein>
    <submittedName>
        <fullName evidence="1">Uncharacterized protein</fullName>
    </submittedName>
</protein>
<accession>A0ACC1PBS0</accession>
<evidence type="ECO:0000313" key="2">
    <source>
        <dbReference type="Proteomes" id="UP001143856"/>
    </source>
</evidence>
<organism evidence="1 2">
    <name type="scientific">Xylaria curta</name>
    <dbReference type="NCBI Taxonomy" id="42375"/>
    <lineage>
        <taxon>Eukaryota</taxon>
        <taxon>Fungi</taxon>
        <taxon>Dikarya</taxon>
        <taxon>Ascomycota</taxon>
        <taxon>Pezizomycotina</taxon>
        <taxon>Sordariomycetes</taxon>
        <taxon>Xylariomycetidae</taxon>
        <taxon>Xylariales</taxon>
        <taxon>Xylariaceae</taxon>
        <taxon>Xylaria</taxon>
    </lineage>
</organism>
<gene>
    <name evidence="1" type="ORF">NUW58_g3268</name>
</gene>
<reference evidence="1" key="1">
    <citation type="submission" date="2022-10" db="EMBL/GenBank/DDBJ databases">
        <title>Genome Sequence of Xylaria curta.</title>
        <authorList>
            <person name="Buettner E."/>
        </authorList>
    </citation>
    <scope>NUCLEOTIDE SEQUENCE</scope>
    <source>
        <strain evidence="1">Babe10</strain>
    </source>
</reference>
<dbReference type="Proteomes" id="UP001143856">
    <property type="component" value="Unassembled WGS sequence"/>
</dbReference>
<name>A0ACC1PBS0_9PEZI</name>
<proteinExistence type="predicted"/>